<proteinExistence type="predicted"/>
<feature type="compositionally biased region" description="Basic residues" evidence="1">
    <location>
        <begin position="195"/>
        <end position="205"/>
    </location>
</feature>
<dbReference type="Proteomes" id="UP001194746">
    <property type="component" value="Unassembled WGS sequence"/>
</dbReference>
<reference evidence="2" key="1">
    <citation type="journal article" date="2019" name="Beilstein J. Org. Chem.">
        <title>Nanangenines: drimane sesquiterpenoids as the dominant metabolite cohort of a novel Australian fungus, Aspergillus nanangensis.</title>
        <authorList>
            <person name="Lacey H.J."/>
            <person name="Gilchrist C.L.M."/>
            <person name="Crombie A."/>
            <person name="Kalaitzis J.A."/>
            <person name="Vuong D."/>
            <person name="Rutledge P.J."/>
            <person name="Turner P."/>
            <person name="Pitt J.I."/>
            <person name="Lacey E."/>
            <person name="Chooi Y.H."/>
            <person name="Piggott A.M."/>
        </authorList>
    </citation>
    <scope>NUCLEOTIDE SEQUENCE</scope>
    <source>
        <strain evidence="2">MST-FP2251</strain>
    </source>
</reference>
<dbReference type="AlphaFoldDB" id="A0AAD4CV07"/>
<dbReference type="Pfam" id="PF10846">
    <property type="entry name" value="DUF2722"/>
    <property type="match status" value="1"/>
</dbReference>
<feature type="compositionally biased region" description="Pro residues" evidence="1">
    <location>
        <begin position="262"/>
        <end position="273"/>
    </location>
</feature>
<reference evidence="2" key="2">
    <citation type="submission" date="2020-02" db="EMBL/GenBank/DDBJ databases">
        <authorList>
            <person name="Gilchrist C.L.M."/>
            <person name="Chooi Y.-H."/>
        </authorList>
    </citation>
    <scope>NUCLEOTIDE SEQUENCE</scope>
    <source>
        <strain evidence="2">MST-FP2251</strain>
    </source>
</reference>
<gene>
    <name evidence="2" type="ORF">FE257_012472</name>
</gene>
<feature type="compositionally biased region" description="Low complexity" evidence="1">
    <location>
        <begin position="374"/>
        <end position="384"/>
    </location>
</feature>
<feature type="region of interest" description="Disordered" evidence="1">
    <location>
        <begin position="178"/>
        <end position="517"/>
    </location>
</feature>
<feature type="compositionally biased region" description="Low complexity" evidence="1">
    <location>
        <begin position="487"/>
        <end position="496"/>
    </location>
</feature>
<evidence type="ECO:0000313" key="2">
    <source>
        <dbReference type="EMBL" id="KAF9893061.1"/>
    </source>
</evidence>
<evidence type="ECO:0000313" key="3">
    <source>
        <dbReference type="Proteomes" id="UP001194746"/>
    </source>
</evidence>
<name>A0AAD4CV07_ASPNN</name>
<comment type="caution">
    <text evidence="2">The sequence shown here is derived from an EMBL/GenBank/DDBJ whole genome shotgun (WGS) entry which is preliminary data.</text>
</comment>
<organism evidence="2 3">
    <name type="scientific">Aspergillus nanangensis</name>
    <dbReference type="NCBI Taxonomy" id="2582783"/>
    <lineage>
        <taxon>Eukaryota</taxon>
        <taxon>Fungi</taxon>
        <taxon>Dikarya</taxon>
        <taxon>Ascomycota</taxon>
        <taxon>Pezizomycotina</taxon>
        <taxon>Eurotiomycetes</taxon>
        <taxon>Eurotiomycetidae</taxon>
        <taxon>Eurotiales</taxon>
        <taxon>Aspergillaceae</taxon>
        <taxon>Aspergillus</taxon>
        <taxon>Aspergillus subgen. Circumdati</taxon>
    </lineage>
</organism>
<feature type="region of interest" description="Disordered" evidence="1">
    <location>
        <begin position="15"/>
        <end position="128"/>
    </location>
</feature>
<feature type="compositionally biased region" description="Polar residues" evidence="1">
    <location>
        <begin position="385"/>
        <end position="396"/>
    </location>
</feature>
<feature type="compositionally biased region" description="Polar residues" evidence="1">
    <location>
        <begin position="178"/>
        <end position="194"/>
    </location>
</feature>
<feature type="compositionally biased region" description="Polar residues" evidence="1">
    <location>
        <begin position="278"/>
        <end position="288"/>
    </location>
</feature>
<protein>
    <submittedName>
        <fullName evidence="2">Uncharacterized protein</fullName>
    </submittedName>
</protein>
<feature type="compositionally biased region" description="Basic and acidic residues" evidence="1">
    <location>
        <begin position="95"/>
        <end position="128"/>
    </location>
</feature>
<feature type="compositionally biased region" description="Pro residues" evidence="1">
    <location>
        <begin position="62"/>
        <end position="74"/>
    </location>
</feature>
<dbReference type="InterPro" id="IPR021216">
    <property type="entry name" value="DUF2722"/>
</dbReference>
<keyword evidence="3" id="KW-1185">Reference proteome</keyword>
<evidence type="ECO:0000256" key="1">
    <source>
        <dbReference type="SAM" id="MobiDB-lite"/>
    </source>
</evidence>
<sequence>MLLTLKPFSQNVIKGPHDYAVTQQSIPTPRSSPPSVLDLAAVTQPSHTSLKDHSMESSHSGLPPPSSLALPPPDVGFATMNTMNQQLPPPPPQRHGSDHSWHSWIESKTEEDRRKQEEEKTRQESLRLEQRKIEQSMLRDSLQAGVPPHMVPLIFAGISQGGVPQSVLELTQQYMAQATSGSRGSATPMQNPSHSHSHSQRRVPHVRRDSRSIPPNPYAAQSAPQTVPGPGVLLSQPIHPSAASPTTHSLSRHPLPSNSADPRPPGGPRPNPGDGPAQTPSINLSNVQYAPGSSVPSAQHTSGRHENQTRQSPPSLYFHHWTPPSQSNPNTPLGRPQQELPSTSQAPRRSEYQSPPGRKRKALGPHPPAPLPSSRPSESLSISSQTLRPQSPQQLEASAHHRRRSDMGPIYESSGPEPVTSGPTRATFRSLPPTEDSNSEKGYGRPDYPVIGRDRSISDTNMRFSHPPSRALYASSIETAPRDSDVDSSPGPSPTSRTQSTQPGVDVPAAGPPLGER</sequence>
<accession>A0AAD4CV07</accession>
<dbReference type="EMBL" id="VCAU01000009">
    <property type="protein sequence ID" value="KAF9893061.1"/>
    <property type="molecule type" value="Genomic_DNA"/>
</dbReference>